<dbReference type="PaxDb" id="4097-A0A1S4ALB0"/>
<dbReference type="InterPro" id="IPR016024">
    <property type="entry name" value="ARM-type_fold"/>
</dbReference>
<dbReference type="RefSeq" id="XP_016477233.1">
    <property type="nucleotide sequence ID" value="XM_016621747.1"/>
</dbReference>
<sequence>MAGTLAGKVVVTGAWRSVATFLPDKILGVGRRRTFGCTVDHIDSISSSLDEGAHPNYDAAERQLDLFNRLCPLLIVRLLPLRVFDDLNSYAFYDELPTKLATHDDECLGTQSTECVAGLLINRALSNSEFEDVRRLAAELCGRIHPKVLIPIMSYQLKNASNSKDLLKIKACLFSTCTSLLVRGTDAYAHPDVLQIRKAIETVLLWPSVDGDDISKAQHGCIDCLALMLCTELQATKAVKNSTSRDSVAKGSVCSYVIHHLVCDEDTIISLKLDRDEVPKAHISFRLCMANVLISACQKVPRASKKPFVSKILPRILHSIKEIADSEVRSACIQVFFSMVYHLKSLVLPYSSDLLKASIKSLREGSEKERIAGAKLLASLMASEEAVLQNISGGLLEARALLQDICSSEPSLDVWKMCQRLLVCLTSV</sequence>
<dbReference type="OMA" id="CSYVIHH"/>
<dbReference type="KEGG" id="nta:107798718"/>
<dbReference type="AlphaFoldDB" id="A0A1S4ALB0"/>
<dbReference type="PANTHER" id="PTHR37743">
    <property type="entry name" value="ARM REPEAT SUPERFAMILY PROTEIN"/>
    <property type="match status" value="1"/>
</dbReference>
<accession>A0A1S4ALB0</accession>
<evidence type="ECO:0000313" key="1">
    <source>
        <dbReference type="RefSeq" id="XP_016477233.1"/>
    </source>
</evidence>
<name>A0A1S4ALB0_TOBAC</name>
<gene>
    <name evidence="1" type="primary">LOC107798718</name>
</gene>
<dbReference type="STRING" id="4097.A0A1S4ALB0"/>
<organism evidence="1">
    <name type="scientific">Nicotiana tabacum</name>
    <name type="common">Common tobacco</name>
    <dbReference type="NCBI Taxonomy" id="4097"/>
    <lineage>
        <taxon>Eukaryota</taxon>
        <taxon>Viridiplantae</taxon>
        <taxon>Streptophyta</taxon>
        <taxon>Embryophyta</taxon>
        <taxon>Tracheophyta</taxon>
        <taxon>Spermatophyta</taxon>
        <taxon>Magnoliopsida</taxon>
        <taxon>eudicotyledons</taxon>
        <taxon>Gunneridae</taxon>
        <taxon>Pentapetalae</taxon>
        <taxon>asterids</taxon>
        <taxon>lamiids</taxon>
        <taxon>Solanales</taxon>
        <taxon>Solanaceae</taxon>
        <taxon>Nicotianoideae</taxon>
        <taxon>Nicotianeae</taxon>
        <taxon>Nicotiana</taxon>
    </lineage>
</organism>
<reference evidence="1" key="1">
    <citation type="submission" date="2025-08" db="UniProtKB">
        <authorList>
            <consortium name="RefSeq"/>
        </authorList>
    </citation>
    <scope>IDENTIFICATION</scope>
</reference>
<dbReference type="InterPro" id="IPR011989">
    <property type="entry name" value="ARM-like"/>
</dbReference>
<dbReference type="Gene3D" id="1.25.10.10">
    <property type="entry name" value="Leucine-rich Repeat Variant"/>
    <property type="match status" value="1"/>
</dbReference>
<protein>
    <submittedName>
        <fullName evidence="1">Uncharacterized protein</fullName>
    </submittedName>
</protein>
<dbReference type="SUPFAM" id="SSF48371">
    <property type="entry name" value="ARM repeat"/>
    <property type="match status" value="1"/>
</dbReference>
<proteinExistence type="predicted"/>
<dbReference type="OrthoDB" id="79603at2759"/>
<dbReference type="PANTHER" id="PTHR37743:SF2">
    <property type="match status" value="1"/>
</dbReference>